<evidence type="ECO:0000313" key="1">
    <source>
        <dbReference type="EMBL" id="AKU91130.1"/>
    </source>
</evidence>
<organism evidence="1 2">
    <name type="scientific">Vulgatibacter incomptus</name>
    <dbReference type="NCBI Taxonomy" id="1391653"/>
    <lineage>
        <taxon>Bacteria</taxon>
        <taxon>Pseudomonadati</taxon>
        <taxon>Myxococcota</taxon>
        <taxon>Myxococcia</taxon>
        <taxon>Myxococcales</taxon>
        <taxon>Cystobacterineae</taxon>
        <taxon>Vulgatibacteraceae</taxon>
        <taxon>Vulgatibacter</taxon>
    </lineage>
</organism>
<protein>
    <submittedName>
        <fullName evidence="1">Mobile element protein</fullName>
    </submittedName>
</protein>
<reference evidence="1 2" key="1">
    <citation type="submission" date="2015-08" db="EMBL/GenBank/DDBJ databases">
        <authorList>
            <person name="Babu N.S."/>
            <person name="Beckwith C.J."/>
            <person name="Beseler K.G."/>
            <person name="Brison A."/>
            <person name="Carone J.V."/>
            <person name="Caskin T.P."/>
            <person name="Diamond M."/>
            <person name="Durham M.E."/>
            <person name="Foxe J.M."/>
            <person name="Go M."/>
            <person name="Henderson B.A."/>
            <person name="Jones I.B."/>
            <person name="McGettigan J.A."/>
            <person name="Micheletti S.J."/>
            <person name="Nasrallah M.E."/>
            <person name="Ortiz D."/>
            <person name="Piller C.R."/>
            <person name="Privatt S.R."/>
            <person name="Schneider S.L."/>
            <person name="Sharp S."/>
            <person name="Smith T.C."/>
            <person name="Stanton J.D."/>
            <person name="Ullery H.E."/>
            <person name="Wilson R.J."/>
            <person name="Serrano M.G."/>
            <person name="Buck G."/>
            <person name="Lee V."/>
            <person name="Wang Y."/>
            <person name="Carvalho R."/>
            <person name="Voegtly L."/>
            <person name="Shi R."/>
            <person name="Duckworth R."/>
            <person name="Johnson A."/>
            <person name="Loviza R."/>
            <person name="Walstead R."/>
            <person name="Shah Z."/>
            <person name="Kiflezghi M."/>
            <person name="Wade K."/>
            <person name="Ball S.L."/>
            <person name="Bradley K.W."/>
            <person name="Asai D.J."/>
            <person name="Bowman C.A."/>
            <person name="Russell D.A."/>
            <person name="Pope W.H."/>
            <person name="Jacobs-Sera D."/>
            <person name="Hendrix R.W."/>
            <person name="Hatfull G.F."/>
        </authorList>
    </citation>
    <scope>NUCLEOTIDE SEQUENCE [LARGE SCALE GENOMIC DNA]</scope>
    <source>
        <strain evidence="1 2">DSM 27710</strain>
    </source>
</reference>
<proteinExistence type="predicted"/>
<gene>
    <name evidence="1" type="ORF">AKJ08_1517</name>
</gene>
<dbReference type="AlphaFoldDB" id="A0A0K1PC81"/>
<dbReference type="EMBL" id="CP012332">
    <property type="protein sequence ID" value="AKU91130.1"/>
    <property type="molecule type" value="Genomic_DNA"/>
</dbReference>
<accession>A0A0K1PC81</accession>
<evidence type="ECO:0000313" key="2">
    <source>
        <dbReference type="Proteomes" id="UP000055590"/>
    </source>
</evidence>
<dbReference type="Proteomes" id="UP000055590">
    <property type="component" value="Chromosome"/>
</dbReference>
<sequence length="223" mass="23834">MEMEARVVTPPQVAEVPMIDAEVVQPMRVLAGLGWGAKRIGAELGIARSTVKRYIRDGVVSGIQVHLKQRKLDDDAKAKAVALFDSTAEGCGWARACTLVDCGNRFVVDLTGTFRTDRPVVVRGLADGNEFTCEADESTGFGREQPCSSSGIALENGRFYGESIVHAELMFRGVLCAVDLQVVQLDSVLAEASFAPEYDLVAPNGLACGPLCWVTMASLAPQG</sequence>
<dbReference type="KEGG" id="vin:AKJ08_1517"/>
<name>A0A0K1PC81_9BACT</name>
<keyword evidence="2" id="KW-1185">Reference proteome</keyword>